<comment type="similarity">
    <text evidence="7">Belongs to the binding-protein-dependent transport system permease family.</text>
</comment>
<keyword evidence="3" id="KW-1003">Cell membrane</keyword>
<dbReference type="InterPro" id="IPR035906">
    <property type="entry name" value="MetI-like_sf"/>
</dbReference>
<evidence type="ECO:0000256" key="3">
    <source>
        <dbReference type="ARBA" id="ARBA00022475"/>
    </source>
</evidence>
<sequence>MQRLAKKQSLHDKTRILGIALVIPAILFIAYTMIIPIGWNLVLSFAKWDGFSSMKMLGLDNYKELFQDTTTLNGFKYSVIIALLSSAITLLLGFILALLVYQTGKKEGSVFRLIFFAPNMMPFIVIGLLFAFLLSPDMGLFNQIFRAMGLESLDRAWLGEPGLVLVTLSVVSGWKGSGGVMMLLYTAMVAIPASMFEAARLEGANFFQQVRLIVLPLIMPTIRLVSMLVLIGSFKSYDIIATMTKGGPGDYSKTVPKQMLDVAFFYNEFGYAAAIGVVFTILVAIIIFVMRKLARGDVYEY</sequence>
<dbReference type="SUPFAM" id="SSF161098">
    <property type="entry name" value="MetI-like"/>
    <property type="match status" value="1"/>
</dbReference>
<proteinExistence type="inferred from homology"/>
<keyword evidence="2 7" id="KW-0813">Transport</keyword>
<dbReference type="Proteomes" id="UP001161691">
    <property type="component" value="Unassembled WGS sequence"/>
</dbReference>
<evidence type="ECO:0000259" key="8">
    <source>
        <dbReference type="PROSITE" id="PS50928"/>
    </source>
</evidence>
<dbReference type="InterPro" id="IPR051393">
    <property type="entry name" value="ABC_transporter_permease"/>
</dbReference>
<feature type="transmembrane region" description="Helical" evidence="7">
    <location>
        <begin position="269"/>
        <end position="290"/>
    </location>
</feature>
<dbReference type="RefSeq" id="WP_282909223.1">
    <property type="nucleotide sequence ID" value="NZ_JAGRPV010000001.1"/>
</dbReference>
<dbReference type="Gene3D" id="1.10.3720.10">
    <property type="entry name" value="MetI-like"/>
    <property type="match status" value="1"/>
</dbReference>
<feature type="transmembrane region" description="Helical" evidence="7">
    <location>
        <begin position="113"/>
        <end position="134"/>
    </location>
</feature>
<dbReference type="InterPro" id="IPR000515">
    <property type="entry name" value="MetI-like"/>
</dbReference>
<evidence type="ECO:0000256" key="5">
    <source>
        <dbReference type="ARBA" id="ARBA00022989"/>
    </source>
</evidence>
<feature type="transmembrane region" description="Helical" evidence="7">
    <location>
        <begin position="77"/>
        <end position="101"/>
    </location>
</feature>
<evidence type="ECO:0000256" key="7">
    <source>
        <dbReference type="RuleBase" id="RU363032"/>
    </source>
</evidence>
<evidence type="ECO:0000313" key="10">
    <source>
        <dbReference type="Proteomes" id="UP001161691"/>
    </source>
</evidence>
<gene>
    <name evidence="9" type="ORF">KB449_15380</name>
</gene>
<dbReference type="EMBL" id="JAGRPV010000001">
    <property type="protein sequence ID" value="MDI4646360.1"/>
    <property type="molecule type" value="Genomic_DNA"/>
</dbReference>
<evidence type="ECO:0000313" key="9">
    <source>
        <dbReference type="EMBL" id="MDI4646360.1"/>
    </source>
</evidence>
<feature type="transmembrane region" description="Helical" evidence="7">
    <location>
        <begin position="16"/>
        <end position="39"/>
    </location>
</feature>
<comment type="subcellular location">
    <subcellularLocation>
        <location evidence="1 7">Cell membrane</location>
        <topology evidence="1 7">Multi-pass membrane protein</topology>
    </subcellularLocation>
</comment>
<dbReference type="CDD" id="cd06261">
    <property type="entry name" value="TM_PBP2"/>
    <property type="match status" value="1"/>
</dbReference>
<dbReference type="PROSITE" id="PS50928">
    <property type="entry name" value="ABC_TM1"/>
    <property type="match status" value="1"/>
</dbReference>
<evidence type="ECO:0000256" key="1">
    <source>
        <dbReference type="ARBA" id="ARBA00004651"/>
    </source>
</evidence>
<feature type="transmembrane region" description="Helical" evidence="7">
    <location>
        <begin position="163"/>
        <end position="191"/>
    </location>
</feature>
<accession>A0ABT6TJ65</accession>
<evidence type="ECO:0000256" key="2">
    <source>
        <dbReference type="ARBA" id="ARBA00022448"/>
    </source>
</evidence>
<keyword evidence="6 7" id="KW-0472">Membrane</keyword>
<keyword evidence="5 7" id="KW-1133">Transmembrane helix</keyword>
<feature type="domain" description="ABC transmembrane type-1" evidence="8">
    <location>
        <begin position="75"/>
        <end position="290"/>
    </location>
</feature>
<reference evidence="9" key="1">
    <citation type="submission" date="2023-04" db="EMBL/GenBank/DDBJ databases">
        <title>Comparative genomic analysis of Cohnella hashimotonis sp. nov., isolated from the International Space Station.</title>
        <authorList>
            <person name="Venkateswaran K."/>
            <person name="Simpson A."/>
        </authorList>
    </citation>
    <scope>NUCLEOTIDE SEQUENCE</scope>
    <source>
        <strain evidence="9">F6_2S_P_1</strain>
    </source>
</reference>
<comment type="caution">
    <text evidence="9">The sequence shown here is derived from an EMBL/GenBank/DDBJ whole genome shotgun (WGS) entry which is preliminary data.</text>
</comment>
<evidence type="ECO:0000256" key="6">
    <source>
        <dbReference type="ARBA" id="ARBA00023136"/>
    </source>
</evidence>
<protein>
    <submittedName>
        <fullName evidence="9">Sugar ABC transporter permease</fullName>
    </submittedName>
</protein>
<keyword evidence="10" id="KW-1185">Reference proteome</keyword>
<dbReference type="Pfam" id="PF00528">
    <property type="entry name" value="BPD_transp_1"/>
    <property type="match status" value="1"/>
</dbReference>
<dbReference type="PANTHER" id="PTHR30193">
    <property type="entry name" value="ABC TRANSPORTER PERMEASE PROTEIN"/>
    <property type="match status" value="1"/>
</dbReference>
<dbReference type="PANTHER" id="PTHR30193:SF37">
    <property type="entry name" value="INNER MEMBRANE ABC TRANSPORTER PERMEASE PROTEIN YCJO"/>
    <property type="match status" value="1"/>
</dbReference>
<evidence type="ECO:0000256" key="4">
    <source>
        <dbReference type="ARBA" id="ARBA00022692"/>
    </source>
</evidence>
<keyword evidence="4 7" id="KW-0812">Transmembrane</keyword>
<name>A0ABT6TJ65_9BACL</name>
<organism evidence="9 10">
    <name type="scientific">Cohnella hashimotonis</name>
    <dbReference type="NCBI Taxonomy" id="2826895"/>
    <lineage>
        <taxon>Bacteria</taxon>
        <taxon>Bacillati</taxon>
        <taxon>Bacillota</taxon>
        <taxon>Bacilli</taxon>
        <taxon>Bacillales</taxon>
        <taxon>Paenibacillaceae</taxon>
        <taxon>Cohnella</taxon>
    </lineage>
</organism>
<feature type="transmembrane region" description="Helical" evidence="7">
    <location>
        <begin position="212"/>
        <end position="234"/>
    </location>
</feature>